<dbReference type="EMBL" id="JACEZT010000012">
    <property type="protein sequence ID" value="MBA5638984.1"/>
    <property type="molecule type" value="Genomic_DNA"/>
</dbReference>
<dbReference type="PANTHER" id="PTHR18952:SF265">
    <property type="entry name" value="CARBONIC ANHYDRASE"/>
    <property type="match status" value="1"/>
</dbReference>
<dbReference type="CDD" id="cd03124">
    <property type="entry name" value="alpha_CA_prokaryotic_like"/>
    <property type="match status" value="1"/>
</dbReference>
<comment type="similarity">
    <text evidence="1">Belongs to the alpha-carbonic anhydrase family.</text>
</comment>
<dbReference type="PROSITE" id="PS51144">
    <property type="entry name" value="ALPHA_CA_2"/>
    <property type="match status" value="1"/>
</dbReference>
<keyword evidence="8" id="KW-0732">Signal</keyword>
<dbReference type="EC" id="4.2.1.1" evidence="2"/>
<keyword evidence="4" id="KW-0862">Zinc</keyword>
<feature type="signal peptide" evidence="8">
    <location>
        <begin position="1"/>
        <end position="19"/>
    </location>
</feature>
<dbReference type="AlphaFoldDB" id="A0A7W2ID34"/>
<dbReference type="InterPro" id="IPR001148">
    <property type="entry name" value="CA_dom"/>
</dbReference>
<evidence type="ECO:0000313" key="11">
    <source>
        <dbReference type="Proteomes" id="UP000534388"/>
    </source>
</evidence>
<feature type="compositionally biased region" description="Low complexity" evidence="7">
    <location>
        <begin position="45"/>
        <end position="77"/>
    </location>
</feature>
<dbReference type="PANTHER" id="PTHR18952">
    <property type="entry name" value="CARBONIC ANHYDRASE"/>
    <property type="match status" value="1"/>
</dbReference>
<name>A0A7W2ID34_9BURK</name>
<dbReference type="Gene3D" id="3.10.200.10">
    <property type="entry name" value="Alpha carbonic anhydrase"/>
    <property type="match status" value="1"/>
</dbReference>
<evidence type="ECO:0000256" key="5">
    <source>
        <dbReference type="ARBA" id="ARBA00023239"/>
    </source>
</evidence>
<feature type="chain" id="PRO_5031467381" description="carbonic anhydrase" evidence="8">
    <location>
        <begin position="20"/>
        <end position="359"/>
    </location>
</feature>
<keyword evidence="5" id="KW-0456">Lyase</keyword>
<sequence length="359" mass="38460">MRTLIALIACSIVAATASAADPGITPSAKNPVPKPIESIRPHTPAAASAGSGAGAVSASASSAPSASAKSGAPVRARAMSEREREEQAEADLSAKIAARLAIMRANQAARVAQQAKAKKAAAAAAAAVAAAPKVYSNHWSYEGESGPANWGRINPEWAKCSTGNRQSPIDIRDGMKVDLEQITFDYKPSSFNVTDNGHTVQVMVSGGNFITVANRMYELIQFHFHRPSEERINGKGYEMVVHLVHKDAEGHLAVLALLLERGKPQPTIQTVWNNLPLEKFETMAPSIVLDPMDLIPARRDYYTFMGSLTTPPCSEGVLWLVMKEPVQASPAQMALFSRLYPLNARPVQPSSGRIVKESN</sequence>
<feature type="domain" description="Alpha-carbonic anhydrase" evidence="9">
    <location>
        <begin position="137"/>
        <end position="359"/>
    </location>
</feature>
<evidence type="ECO:0000313" key="10">
    <source>
        <dbReference type="EMBL" id="MBA5638984.1"/>
    </source>
</evidence>
<protein>
    <recommendedName>
        <fullName evidence="2">carbonic anhydrase</fullName>
        <ecNumber evidence="2">4.2.1.1</ecNumber>
    </recommendedName>
</protein>
<dbReference type="Proteomes" id="UP000534388">
    <property type="component" value="Unassembled WGS sequence"/>
</dbReference>
<evidence type="ECO:0000256" key="1">
    <source>
        <dbReference type="ARBA" id="ARBA00010718"/>
    </source>
</evidence>
<dbReference type="InterPro" id="IPR036398">
    <property type="entry name" value="CA_dom_sf"/>
</dbReference>
<feature type="region of interest" description="Disordered" evidence="7">
    <location>
        <begin position="21"/>
        <end position="88"/>
    </location>
</feature>
<dbReference type="InterPro" id="IPR041891">
    <property type="entry name" value="Alpha_CA_prokaryot-like"/>
</dbReference>
<dbReference type="SMART" id="SM01057">
    <property type="entry name" value="Carb_anhydrase"/>
    <property type="match status" value="1"/>
</dbReference>
<proteinExistence type="inferred from homology"/>
<accession>A0A7W2ID34</accession>
<keyword evidence="3" id="KW-0479">Metal-binding</keyword>
<reference evidence="10 11" key="1">
    <citation type="submission" date="2020-07" db="EMBL/GenBank/DDBJ databases">
        <title>Novel species isolated from subtropical streams in China.</title>
        <authorList>
            <person name="Lu H."/>
        </authorList>
    </citation>
    <scope>NUCLEOTIDE SEQUENCE [LARGE SCALE GENOMIC DNA]</scope>
    <source>
        <strain evidence="10 11">LX20W</strain>
    </source>
</reference>
<comment type="caution">
    <text evidence="10">The sequence shown here is derived from an EMBL/GenBank/DDBJ whole genome shotgun (WGS) entry which is preliminary data.</text>
</comment>
<evidence type="ECO:0000256" key="8">
    <source>
        <dbReference type="SAM" id="SignalP"/>
    </source>
</evidence>
<dbReference type="Pfam" id="PF00194">
    <property type="entry name" value="Carb_anhydrase"/>
    <property type="match status" value="1"/>
</dbReference>
<evidence type="ECO:0000259" key="9">
    <source>
        <dbReference type="PROSITE" id="PS51144"/>
    </source>
</evidence>
<dbReference type="SUPFAM" id="SSF51069">
    <property type="entry name" value="Carbonic anhydrase"/>
    <property type="match status" value="1"/>
</dbReference>
<keyword evidence="11" id="KW-1185">Reference proteome</keyword>
<dbReference type="InterPro" id="IPR023561">
    <property type="entry name" value="Carbonic_anhydrase_a-class"/>
</dbReference>
<dbReference type="GO" id="GO:0008270">
    <property type="term" value="F:zinc ion binding"/>
    <property type="evidence" value="ECO:0007669"/>
    <property type="project" value="InterPro"/>
</dbReference>
<gene>
    <name evidence="10" type="ORF">H3H37_18150</name>
</gene>
<feature type="compositionally biased region" description="Basic and acidic residues" evidence="7">
    <location>
        <begin position="78"/>
        <end position="87"/>
    </location>
</feature>
<evidence type="ECO:0000256" key="3">
    <source>
        <dbReference type="ARBA" id="ARBA00022723"/>
    </source>
</evidence>
<evidence type="ECO:0000256" key="6">
    <source>
        <dbReference type="ARBA" id="ARBA00048348"/>
    </source>
</evidence>
<evidence type="ECO:0000256" key="4">
    <source>
        <dbReference type="ARBA" id="ARBA00022833"/>
    </source>
</evidence>
<evidence type="ECO:0000256" key="2">
    <source>
        <dbReference type="ARBA" id="ARBA00012925"/>
    </source>
</evidence>
<dbReference type="GO" id="GO:0004089">
    <property type="term" value="F:carbonate dehydratase activity"/>
    <property type="evidence" value="ECO:0007669"/>
    <property type="project" value="UniProtKB-EC"/>
</dbReference>
<organism evidence="10 11">
    <name type="scientific">Rugamonas brunnea</name>
    <dbReference type="NCBI Taxonomy" id="2758569"/>
    <lineage>
        <taxon>Bacteria</taxon>
        <taxon>Pseudomonadati</taxon>
        <taxon>Pseudomonadota</taxon>
        <taxon>Betaproteobacteria</taxon>
        <taxon>Burkholderiales</taxon>
        <taxon>Oxalobacteraceae</taxon>
        <taxon>Telluria group</taxon>
        <taxon>Rugamonas</taxon>
    </lineage>
</organism>
<dbReference type="RefSeq" id="WP_182165060.1">
    <property type="nucleotide sequence ID" value="NZ_JACEZT010000012.1"/>
</dbReference>
<comment type="catalytic activity">
    <reaction evidence="6">
        <text>hydrogencarbonate + H(+) = CO2 + H2O</text>
        <dbReference type="Rhea" id="RHEA:10748"/>
        <dbReference type="ChEBI" id="CHEBI:15377"/>
        <dbReference type="ChEBI" id="CHEBI:15378"/>
        <dbReference type="ChEBI" id="CHEBI:16526"/>
        <dbReference type="ChEBI" id="CHEBI:17544"/>
        <dbReference type="EC" id="4.2.1.1"/>
    </reaction>
</comment>
<evidence type="ECO:0000256" key="7">
    <source>
        <dbReference type="SAM" id="MobiDB-lite"/>
    </source>
</evidence>